<evidence type="ECO:0000256" key="4">
    <source>
        <dbReference type="ARBA" id="ARBA00022989"/>
    </source>
</evidence>
<evidence type="ECO:0000256" key="6">
    <source>
        <dbReference type="SAM" id="Phobius"/>
    </source>
</evidence>
<feature type="domain" description="Cardiolipin synthase N-terminal" evidence="7">
    <location>
        <begin position="19"/>
        <end position="61"/>
    </location>
</feature>
<sequence>MSERRRRGIVVLGAIQVAMAMAAWLDLARRSSGQVAGSKRLWAAVICVNFFGPITYFVLGRRSDPPQQASPL</sequence>
<dbReference type="EMBL" id="JBBPCN010000001">
    <property type="protein sequence ID" value="MEK8072621.1"/>
    <property type="molecule type" value="Genomic_DNA"/>
</dbReference>
<dbReference type="RefSeq" id="WP_243596275.1">
    <property type="nucleotide sequence ID" value="NZ_JBBPCN010000001.1"/>
</dbReference>
<keyword evidence="4 6" id="KW-1133">Transmembrane helix</keyword>
<evidence type="ECO:0000259" key="7">
    <source>
        <dbReference type="Pfam" id="PF13396"/>
    </source>
</evidence>
<keyword evidence="5 6" id="KW-0472">Membrane</keyword>
<name>A0ABU9CZ58_9NOCA</name>
<evidence type="ECO:0000256" key="5">
    <source>
        <dbReference type="ARBA" id="ARBA00023136"/>
    </source>
</evidence>
<proteinExistence type="predicted"/>
<evidence type="ECO:0000256" key="1">
    <source>
        <dbReference type="ARBA" id="ARBA00004651"/>
    </source>
</evidence>
<keyword evidence="9" id="KW-1185">Reference proteome</keyword>
<dbReference type="InterPro" id="IPR027379">
    <property type="entry name" value="CLS_N"/>
</dbReference>
<keyword evidence="3 6" id="KW-0812">Transmembrane</keyword>
<evidence type="ECO:0000256" key="2">
    <source>
        <dbReference type="ARBA" id="ARBA00022475"/>
    </source>
</evidence>
<keyword evidence="2" id="KW-1003">Cell membrane</keyword>
<dbReference type="Proteomes" id="UP001456513">
    <property type="component" value="Unassembled WGS sequence"/>
</dbReference>
<protein>
    <submittedName>
        <fullName evidence="8">PLDc N-terminal domain-containing protein</fullName>
    </submittedName>
</protein>
<organism evidence="8 9">
    <name type="scientific">Rhodococcus navarretei</name>
    <dbReference type="NCBI Taxonomy" id="3128981"/>
    <lineage>
        <taxon>Bacteria</taxon>
        <taxon>Bacillati</taxon>
        <taxon>Actinomycetota</taxon>
        <taxon>Actinomycetes</taxon>
        <taxon>Mycobacteriales</taxon>
        <taxon>Nocardiaceae</taxon>
        <taxon>Rhodococcus</taxon>
    </lineage>
</organism>
<evidence type="ECO:0000256" key="3">
    <source>
        <dbReference type="ARBA" id="ARBA00022692"/>
    </source>
</evidence>
<comment type="caution">
    <text evidence="8">The sequence shown here is derived from an EMBL/GenBank/DDBJ whole genome shotgun (WGS) entry which is preliminary data.</text>
</comment>
<feature type="transmembrane region" description="Helical" evidence="6">
    <location>
        <begin position="41"/>
        <end position="59"/>
    </location>
</feature>
<evidence type="ECO:0000313" key="9">
    <source>
        <dbReference type="Proteomes" id="UP001456513"/>
    </source>
</evidence>
<accession>A0ABU9CZ58</accession>
<comment type="subcellular location">
    <subcellularLocation>
        <location evidence="1">Cell membrane</location>
        <topology evidence="1">Multi-pass membrane protein</topology>
    </subcellularLocation>
</comment>
<dbReference type="Pfam" id="PF13396">
    <property type="entry name" value="PLDc_N"/>
    <property type="match status" value="1"/>
</dbReference>
<reference evidence="8 9" key="1">
    <citation type="submission" date="2024-03" db="EMBL/GenBank/DDBJ databases">
        <title>Rhodococcus navarretei sp. nov. and Pseudarthrobacter quantumdoti sp. nov., two new species with the ability to biosynthesize Quantum Dots isolated from soil samples at Union Glacier, Antarctica.</title>
        <authorList>
            <person name="Vargas M."/>
        </authorList>
    </citation>
    <scope>NUCLEOTIDE SEQUENCE [LARGE SCALE GENOMIC DNA]</scope>
    <source>
        <strain evidence="8 9">EXRC-4A-4</strain>
    </source>
</reference>
<gene>
    <name evidence="8" type="ORF">AABD04_17385</name>
</gene>
<evidence type="ECO:0000313" key="8">
    <source>
        <dbReference type="EMBL" id="MEK8072621.1"/>
    </source>
</evidence>